<dbReference type="EMBL" id="JBDJPC010000001">
    <property type="protein sequence ID" value="KAL1516323.1"/>
    <property type="molecule type" value="Genomic_DNA"/>
</dbReference>
<organism evidence="1 2">
    <name type="scientific">Hypothenemus hampei</name>
    <name type="common">Coffee berry borer</name>
    <dbReference type="NCBI Taxonomy" id="57062"/>
    <lineage>
        <taxon>Eukaryota</taxon>
        <taxon>Metazoa</taxon>
        <taxon>Ecdysozoa</taxon>
        <taxon>Arthropoda</taxon>
        <taxon>Hexapoda</taxon>
        <taxon>Insecta</taxon>
        <taxon>Pterygota</taxon>
        <taxon>Neoptera</taxon>
        <taxon>Endopterygota</taxon>
        <taxon>Coleoptera</taxon>
        <taxon>Polyphaga</taxon>
        <taxon>Cucujiformia</taxon>
        <taxon>Curculionidae</taxon>
        <taxon>Scolytinae</taxon>
        <taxon>Hypothenemus</taxon>
    </lineage>
</organism>
<dbReference type="Proteomes" id="UP001566132">
    <property type="component" value="Unassembled WGS sequence"/>
</dbReference>
<dbReference type="AlphaFoldDB" id="A0ABD1FCH5"/>
<protein>
    <submittedName>
        <fullName evidence="1">Uncharacterized protein</fullName>
    </submittedName>
</protein>
<proteinExistence type="predicted"/>
<gene>
    <name evidence="1" type="ORF">ABEB36_000242</name>
</gene>
<accession>A0ABD1FCH5</accession>
<keyword evidence="2" id="KW-1185">Reference proteome</keyword>
<name>A0ABD1FCH5_HYPHA</name>
<evidence type="ECO:0000313" key="2">
    <source>
        <dbReference type="Proteomes" id="UP001566132"/>
    </source>
</evidence>
<reference evidence="1 2" key="1">
    <citation type="submission" date="2024-05" db="EMBL/GenBank/DDBJ databases">
        <title>Genetic variation in Jamaican populations of the coffee berry borer (Hypothenemus hampei).</title>
        <authorList>
            <person name="Errbii M."/>
            <person name="Myrie A."/>
        </authorList>
    </citation>
    <scope>NUCLEOTIDE SEQUENCE [LARGE SCALE GENOMIC DNA]</scope>
    <source>
        <strain evidence="1">JA-Hopewell-2020-01-JO</strain>
        <tissue evidence="1">Whole body</tissue>
    </source>
</reference>
<comment type="caution">
    <text evidence="1">The sequence shown here is derived from an EMBL/GenBank/DDBJ whole genome shotgun (WGS) entry which is preliminary data.</text>
</comment>
<sequence>MYRVTVYQLGVVETGSSSLIGIKEWTGGSIGPIFFNSISNFGIFFNCGMNLSGLISNGFPWVTSLNDNSCFRKYILQESFFIRNIPISFRVSMEFSQFI</sequence>
<evidence type="ECO:0000313" key="1">
    <source>
        <dbReference type="EMBL" id="KAL1516323.1"/>
    </source>
</evidence>